<dbReference type="AlphaFoldDB" id="A0A383F8P1"/>
<dbReference type="EMBL" id="UINC01231993">
    <property type="protein sequence ID" value="SVE64768.1"/>
    <property type="molecule type" value="Genomic_DNA"/>
</dbReference>
<protein>
    <recommendedName>
        <fullName evidence="3">DUF4175 domain-containing protein</fullName>
    </recommendedName>
</protein>
<accession>A0A383F8P1</accession>
<dbReference type="Pfam" id="PF13779">
    <property type="entry name" value="DUF4175"/>
    <property type="match status" value="1"/>
</dbReference>
<name>A0A383F8P1_9ZZZZ</name>
<feature type="region of interest" description="Disordered" evidence="1">
    <location>
        <begin position="40"/>
        <end position="228"/>
    </location>
</feature>
<feature type="compositionally biased region" description="Polar residues" evidence="1">
    <location>
        <begin position="174"/>
        <end position="184"/>
    </location>
</feature>
<proteinExistence type="predicted"/>
<evidence type="ECO:0008006" key="3">
    <source>
        <dbReference type="Google" id="ProtNLM"/>
    </source>
</evidence>
<feature type="compositionally biased region" description="Polar residues" evidence="1">
    <location>
        <begin position="112"/>
        <end position="138"/>
    </location>
</feature>
<dbReference type="InterPro" id="IPR012683">
    <property type="entry name" value="CHP02302_TM"/>
</dbReference>
<feature type="compositionally biased region" description="Basic and acidic residues" evidence="1">
    <location>
        <begin position="66"/>
        <end position="100"/>
    </location>
</feature>
<reference evidence="2" key="1">
    <citation type="submission" date="2018-05" db="EMBL/GenBank/DDBJ databases">
        <authorList>
            <person name="Lanie J.A."/>
            <person name="Ng W.-L."/>
            <person name="Kazmierczak K.M."/>
            <person name="Andrzejewski T.M."/>
            <person name="Davidsen T.M."/>
            <person name="Wayne K.J."/>
            <person name="Tettelin H."/>
            <person name="Glass J.I."/>
            <person name="Rusch D."/>
            <person name="Podicherti R."/>
            <person name="Tsui H.-C.T."/>
            <person name="Winkler M.E."/>
        </authorList>
    </citation>
    <scope>NUCLEOTIDE SEQUENCE</scope>
</reference>
<feature type="compositionally biased region" description="Basic and acidic residues" evidence="1">
    <location>
        <begin position="162"/>
        <end position="173"/>
    </location>
</feature>
<evidence type="ECO:0000313" key="2">
    <source>
        <dbReference type="EMBL" id="SVE64768.1"/>
    </source>
</evidence>
<feature type="non-terminal residue" evidence="2">
    <location>
        <position position="228"/>
    </location>
</feature>
<sequence>SEQALRDALDRNASNDEILELTRDLQENLDQFLELMERQAIQDEQAPFGESEQAAFDPDSDLPQQVDHEGNRRSTKSDRRRGEEKRNRQDLQEMLDKARELALTGSREAAQSMLQELQETLENLRQGQDEQSSGGENGTEQDIDALEELTAKQDDLLNETFEQLRGDRGDTSDRVQQGDSSQQAREAASVQEGGDNREPPELRDDEIERMDDLSAGDPSPAAARQNNS</sequence>
<evidence type="ECO:0000256" key="1">
    <source>
        <dbReference type="SAM" id="MobiDB-lite"/>
    </source>
</evidence>
<feature type="non-terminal residue" evidence="2">
    <location>
        <position position="1"/>
    </location>
</feature>
<gene>
    <name evidence="2" type="ORF">METZ01_LOCUS517622</name>
</gene>
<organism evidence="2">
    <name type="scientific">marine metagenome</name>
    <dbReference type="NCBI Taxonomy" id="408172"/>
    <lineage>
        <taxon>unclassified sequences</taxon>
        <taxon>metagenomes</taxon>
        <taxon>ecological metagenomes</taxon>
    </lineage>
</organism>